<evidence type="ECO:0000313" key="6">
    <source>
        <dbReference type="EMBL" id="AGF92986.1"/>
    </source>
</evidence>
<evidence type="ECO:0000256" key="1">
    <source>
        <dbReference type="ARBA" id="ARBA00004141"/>
    </source>
</evidence>
<feature type="transmembrane region" description="Helical" evidence="5">
    <location>
        <begin position="12"/>
        <end position="30"/>
    </location>
</feature>
<accession>M1P0X3</accession>
<reference evidence="6" key="1">
    <citation type="journal article" date="2013" name="Syst. Appl. Microbiol.">
        <title>New insights into the archaeal diversity of a hypersaline microbial mat obtained by a metagenomic approach.</title>
        <authorList>
            <person name="Lopez-Lopez A."/>
            <person name="Richter M."/>
            <person name="Pena A."/>
            <person name="Tamames J."/>
            <person name="Rossello-Mora R."/>
        </authorList>
    </citation>
    <scope>NUCLEOTIDE SEQUENCE</scope>
</reference>
<feature type="transmembrane region" description="Helical" evidence="5">
    <location>
        <begin position="232"/>
        <end position="256"/>
    </location>
</feature>
<feature type="transmembrane region" description="Helical" evidence="5">
    <location>
        <begin position="70"/>
        <end position="93"/>
    </location>
</feature>
<dbReference type="PROSITE" id="PS00668">
    <property type="entry name" value="COMPLEX1_ND1_2"/>
    <property type="match status" value="1"/>
</dbReference>
<keyword evidence="3 5" id="KW-1133">Transmembrane helix</keyword>
<feature type="transmembrane region" description="Helical" evidence="5">
    <location>
        <begin position="312"/>
        <end position="331"/>
    </location>
</feature>
<dbReference type="AlphaFoldDB" id="M1P0X3"/>
<dbReference type="InterPro" id="IPR052561">
    <property type="entry name" value="ComplexI_Subunit1"/>
</dbReference>
<dbReference type="Pfam" id="PF00146">
    <property type="entry name" value="NADHdh"/>
    <property type="match status" value="1"/>
</dbReference>
<dbReference type="PANTHER" id="PTHR43359">
    <property type="entry name" value="FORMATE HYDROGENLYASE SUBUNIT 4"/>
    <property type="match status" value="1"/>
</dbReference>
<dbReference type="InterPro" id="IPR001694">
    <property type="entry name" value="NADH_UbQ_OxRdtase_su1/FPO"/>
</dbReference>
<feature type="transmembrane region" description="Helical" evidence="5">
    <location>
        <begin position="108"/>
        <end position="130"/>
    </location>
</feature>
<dbReference type="EMBL" id="JX684078">
    <property type="protein sequence ID" value="AGF92986.1"/>
    <property type="molecule type" value="Genomic_DNA"/>
</dbReference>
<gene>
    <name evidence="6" type="ORF">FLSS-6_0041</name>
</gene>
<evidence type="ECO:0000256" key="4">
    <source>
        <dbReference type="ARBA" id="ARBA00023136"/>
    </source>
</evidence>
<keyword evidence="2 5" id="KW-0812">Transmembrane</keyword>
<sequence>MNPEMIETWSLKALLTILISLVGVFLGLLYKGFDRKITAMMQARIGPPLRQPFRDVQKLFMKETIVPDTAVPWLFNAAPIFALLTSLVALVYLPIGPFEPLMAGYGDLILILYLLAIPAVAMAIGGLASGSPYATVGAQRELVLMMSYEFPLAIAAVTIAWKMDTFSLAYIASNPIWNQVGIVGALGFLLILGALMTVLPGELSKVPFDQAEAETELAGGLFVEYSGTNLGLFYIAEVVKMVVVGTLLIALFFPYGLSNWFSFGGPEFLGMTLGNLIADVAFFLFKLLLVIYGAVSVVRVAFARFQINKASYFYWVPMTIIGLFGTLLVVLGETITL</sequence>
<evidence type="ECO:0000256" key="5">
    <source>
        <dbReference type="SAM" id="Phobius"/>
    </source>
</evidence>
<feature type="transmembrane region" description="Helical" evidence="5">
    <location>
        <begin position="176"/>
        <end position="199"/>
    </location>
</feature>
<name>M1P0X3_9ZZZZ</name>
<keyword evidence="4 5" id="KW-0472">Membrane</keyword>
<dbReference type="PANTHER" id="PTHR43359:SF1">
    <property type="entry name" value="FORMATE HYDROGENLYASE SUBUNIT 4-RELATED"/>
    <property type="match status" value="1"/>
</dbReference>
<comment type="subcellular location">
    <subcellularLocation>
        <location evidence="1">Membrane</location>
        <topology evidence="1">Multi-pass membrane protein</topology>
    </subcellularLocation>
</comment>
<feature type="transmembrane region" description="Helical" evidence="5">
    <location>
        <begin position="142"/>
        <end position="161"/>
    </location>
</feature>
<feature type="transmembrane region" description="Helical" evidence="5">
    <location>
        <begin position="276"/>
        <end position="300"/>
    </location>
</feature>
<evidence type="ECO:0000256" key="3">
    <source>
        <dbReference type="ARBA" id="ARBA00022989"/>
    </source>
</evidence>
<evidence type="ECO:0000256" key="2">
    <source>
        <dbReference type="ARBA" id="ARBA00022692"/>
    </source>
</evidence>
<protein>
    <submittedName>
        <fullName evidence="6">Respiratory-chain NADH dehydrogenase, subunit 1</fullName>
    </submittedName>
</protein>
<dbReference type="InterPro" id="IPR018086">
    <property type="entry name" value="NADH_UbQ_OxRdtase_su1_CS"/>
</dbReference>
<dbReference type="GO" id="GO:0005886">
    <property type="term" value="C:plasma membrane"/>
    <property type="evidence" value="ECO:0007669"/>
    <property type="project" value="TreeGrafter"/>
</dbReference>
<organism evidence="6">
    <name type="scientific">uncultured organism</name>
    <dbReference type="NCBI Taxonomy" id="155900"/>
    <lineage>
        <taxon>unclassified sequences</taxon>
        <taxon>environmental samples</taxon>
    </lineage>
</organism>
<proteinExistence type="predicted"/>